<keyword evidence="1" id="KW-0472">Membrane</keyword>
<dbReference type="KEGG" id="ptq:P700755_000036"/>
<dbReference type="EMBL" id="CP003879">
    <property type="protein sequence ID" value="AFU67110.1"/>
    <property type="molecule type" value="Genomic_DNA"/>
</dbReference>
<gene>
    <name evidence="2" type="ordered locus">P700755_000036</name>
</gene>
<dbReference type="InterPro" id="IPR021737">
    <property type="entry name" value="Phage_phiKZ_Orf197"/>
</dbReference>
<dbReference type="Proteomes" id="UP000008514">
    <property type="component" value="Chromosome"/>
</dbReference>
<evidence type="ECO:0000256" key="1">
    <source>
        <dbReference type="SAM" id="Phobius"/>
    </source>
</evidence>
<reference evidence="2" key="2">
    <citation type="submission" date="2012-09" db="EMBL/GenBank/DDBJ databases">
        <title>The complete sequence of Psychroflexus torquis an extreme psychrophile from sea-ice that is stimulated by light.</title>
        <authorList>
            <person name="Feng S."/>
            <person name="Powell S.M."/>
            <person name="Bowman J.P."/>
        </authorList>
    </citation>
    <scope>NUCLEOTIDE SEQUENCE [LARGE SCALE GENOMIC DNA]</scope>
    <source>
        <strain evidence="2">ATCC 700755</strain>
    </source>
</reference>
<keyword evidence="1" id="KW-1133">Transmembrane helix</keyword>
<evidence type="ECO:0000313" key="3">
    <source>
        <dbReference type="Proteomes" id="UP000008514"/>
    </source>
</evidence>
<feature type="transmembrane region" description="Helical" evidence="1">
    <location>
        <begin position="211"/>
        <end position="234"/>
    </location>
</feature>
<feature type="transmembrane region" description="Helical" evidence="1">
    <location>
        <begin position="62"/>
        <end position="80"/>
    </location>
</feature>
<feature type="transmembrane region" description="Helical" evidence="1">
    <location>
        <begin position="123"/>
        <end position="145"/>
    </location>
</feature>
<feature type="transmembrane region" description="Helical" evidence="1">
    <location>
        <begin position="171"/>
        <end position="190"/>
    </location>
</feature>
<name>K4INJ0_PSYTT</name>
<dbReference type="Pfam" id="PF11750">
    <property type="entry name" value="DUF3307"/>
    <property type="match status" value="1"/>
</dbReference>
<sequence>MTTILLQFLLAHFLGDFVLQANKWVKDKEEKGLKSIYLWLHIGIHFLLMFVFTAFKIKLIPVIVAIGFSHLIIDVIKIKLKHRLPASYLFFGDQLLHLLILVGALGIYFDINWISFLNPSEQWMIWILAFIMLTSVSAVILKVALSKWDLKTFDGEALEKAGLYIGILERLFIFGFVVMEYWAGIGFLIAAKSIFRFSDLSRSKDRKLTEYVLIGTLLSYGLAIVIALGALWVLRQ</sequence>
<feature type="transmembrane region" description="Helical" evidence="1">
    <location>
        <begin position="86"/>
        <end position="111"/>
    </location>
</feature>
<evidence type="ECO:0000313" key="2">
    <source>
        <dbReference type="EMBL" id="AFU67110.1"/>
    </source>
</evidence>
<dbReference type="RefSeq" id="WP_015022730.1">
    <property type="nucleotide sequence ID" value="NC_018721.1"/>
</dbReference>
<dbReference type="STRING" id="313595.P700755_000036"/>
<proteinExistence type="predicted"/>
<protein>
    <recommendedName>
        <fullName evidence="4">DUF3307 domain-containing protein</fullName>
    </recommendedName>
</protein>
<accession>K4INJ0</accession>
<reference evidence="2" key="1">
    <citation type="submission" date="2006-03" db="EMBL/GenBank/DDBJ databases">
        <authorList>
            <person name="Bowman J."/>
            <person name="Ferriera S."/>
            <person name="Johnson J."/>
            <person name="Kravitz S."/>
            <person name="Halpern A."/>
            <person name="Remington K."/>
            <person name="Beeson K."/>
            <person name="Tran B."/>
            <person name="Rogers Y.-H."/>
            <person name="Friedman R."/>
            <person name="Venter J.C."/>
        </authorList>
    </citation>
    <scope>NUCLEOTIDE SEQUENCE [LARGE SCALE GENOMIC DNA]</scope>
    <source>
        <strain evidence="2">ATCC 700755</strain>
    </source>
</reference>
<keyword evidence="1" id="KW-0812">Transmembrane</keyword>
<dbReference type="OrthoDB" id="8536716at2"/>
<dbReference type="eggNOG" id="COG5061">
    <property type="taxonomic scope" value="Bacteria"/>
</dbReference>
<dbReference type="HOGENOM" id="CLU_072282_2_0_10"/>
<keyword evidence="3" id="KW-1185">Reference proteome</keyword>
<dbReference type="AlphaFoldDB" id="K4INJ0"/>
<evidence type="ECO:0008006" key="4">
    <source>
        <dbReference type="Google" id="ProtNLM"/>
    </source>
</evidence>
<organism evidence="2 3">
    <name type="scientific">Psychroflexus torquis (strain ATCC 700755 / CIP 106069 / ACAM 623)</name>
    <dbReference type="NCBI Taxonomy" id="313595"/>
    <lineage>
        <taxon>Bacteria</taxon>
        <taxon>Pseudomonadati</taxon>
        <taxon>Bacteroidota</taxon>
        <taxon>Flavobacteriia</taxon>
        <taxon>Flavobacteriales</taxon>
        <taxon>Flavobacteriaceae</taxon>
        <taxon>Psychroflexus</taxon>
    </lineage>
</organism>